<proteinExistence type="predicted"/>
<feature type="region of interest" description="Disordered" evidence="8">
    <location>
        <begin position="373"/>
        <end position="437"/>
    </location>
</feature>
<dbReference type="Gene3D" id="1.10.510.10">
    <property type="entry name" value="Transferase(Phosphotransferase) domain 1"/>
    <property type="match status" value="1"/>
</dbReference>
<name>A0AAE3ZFF5_9ACTN</name>
<dbReference type="PROSITE" id="PS00107">
    <property type="entry name" value="PROTEIN_KINASE_ATP"/>
    <property type="match status" value="1"/>
</dbReference>
<feature type="transmembrane region" description="Helical" evidence="9">
    <location>
        <begin position="348"/>
        <end position="368"/>
    </location>
</feature>
<evidence type="ECO:0000256" key="8">
    <source>
        <dbReference type="SAM" id="MobiDB-lite"/>
    </source>
</evidence>
<dbReference type="EC" id="2.7.11.1" evidence="1"/>
<feature type="compositionally biased region" description="Pro residues" evidence="8">
    <location>
        <begin position="288"/>
        <end position="297"/>
    </location>
</feature>
<feature type="domain" description="Protein kinase" evidence="10">
    <location>
        <begin position="12"/>
        <end position="267"/>
    </location>
</feature>
<keyword evidence="9" id="KW-1133">Transmembrane helix</keyword>
<keyword evidence="12" id="KW-1185">Reference proteome</keyword>
<dbReference type="Proteomes" id="UP001180845">
    <property type="component" value="Unassembled WGS sequence"/>
</dbReference>
<dbReference type="Pfam" id="PF00069">
    <property type="entry name" value="Pkinase"/>
    <property type="match status" value="1"/>
</dbReference>
<feature type="binding site" evidence="7">
    <location>
        <position position="41"/>
    </location>
    <ligand>
        <name>ATP</name>
        <dbReference type="ChEBI" id="CHEBI:30616"/>
    </ligand>
</feature>
<dbReference type="PANTHER" id="PTHR43289">
    <property type="entry name" value="MITOGEN-ACTIVATED PROTEIN KINASE KINASE KINASE 20-RELATED"/>
    <property type="match status" value="1"/>
</dbReference>
<evidence type="ECO:0000256" key="9">
    <source>
        <dbReference type="SAM" id="Phobius"/>
    </source>
</evidence>
<keyword evidence="9" id="KW-0472">Membrane</keyword>
<dbReference type="Gene3D" id="3.30.200.20">
    <property type="entry name" value="Phosphorylase Kinase, domain 1"/>
    <property type="match status" value="1"/>
</dbReference>
<dbReference type="PANTHER" id="PTHR43289:SF6">
    <property type="entry name" value="SERINE_THREONINE-PROTEIN KINASE NEKL-3"/>
    <property type="match status" value="1"/>
</dbReference>
<dbReference type="SMART" id="SM00220">
    <property type="entry name" value="S_TKc"/>
    <property type="match status" value="1"/>
</dbReference>
<feature type="compositionally biased region" description="Low complexity" evidence="8">
    <location>
        <begin position="376"/>
        <end position="395"/>
    </location>
</feature>
<comment type="caution">
    <text evidence="11">The sequence shown here is derived from an EMBL/GenBank/DDBJ whole genome shotgun (WGS) entry which is preliminary data.</text>
</comment>
<dbReference type="GO" id="GO:0005524">
    <property type="term" value="F:ATP binding"/>
    <property type="evidence" value="ECO:0007669"/>
    <property type="project" value="UniProtKB-UniRule"/>
</dbReference>
<keyword evidence="9" id="KW-0812">Transmembrane</keyword>
<evidence type="ECO:0000256" key="5">
    <source>
        <dbReference type="ARBA" id="ARBA00022777"/>
    </source>
</evidence>
<keyword evidence="2 11" id="KW-0723">Serine/threonine-protein kinase</keyword>
<dbReference type="PROSITE" id="PS00108">
    <property type="entry name" value="PROTEIN_KINASE_ST"/>
    <property type="match status" value="1"/>
</dbReference>
<dbReference type="PROSITE" id="PS50011">
    <property type="entry name" value="PROTEIN_KINASE_DOM"/>
    <property type="match status" value="1"/>
</dbReference>
<reference evidence="11" key="1">
    <citation type="submission" date="2023-07" db="EMBL/GenBank/DDBJ databases">
        <title>Sequencing the genomes of 1000 actinobacteria strains.</title>
        <authorList>
            <person name="Klenk H.-P."/>
        </authorList>
    </citation>
    <scope>NUCLEOTIDE SEQUENCE</scope>
    <source>
        <strain evidence="11">DSM 45977</strain>
    </source>
</reference>
<sequence length="535" mass="56005">MSDEGRLIAGRYRLYQQIGSGAMGVVWRAVDERLQRTVAVKQLLLQAGQTDAETEEARERSMREGRIAARLQHQNAIAIFDVAEDEGQPVLVMEYLPSESLASMISERGVLPPLEVARIGAQVAGALSAAHMAGIVHRDLKPGNILLGDNGQAKITDFGISRAIGDVAVTQSGILAGTPAYLSPEVALGRDPAPASDVFSLGSTLYAAIEGHPPFGVDENAISLLHRVSRGQVEPPRQGGPMTVALMQLLRPDPVERPTMAQAQVILQAVAEGRPIPNSTGGRQSTPAPAPAPPAAPGPAVSAAHGAPASQGSGGTRLDQTSGGNPPVQLGDSASADSTGSTKARQRIVWVVAVAAAILIGVLVANAFGSVGANRSSAQQPSLPAAAPTTVAPAPTSAPEPPATTGPRTTAPPSSSAAPSSTESSAPTRSSTKKVPGKKLEAAVKKYFSLVPDKLDKSWAMLGPEMQQMGKDEYEDWWNSVKDVKIVEKPKALGNKVLVTLRYKMDEEEKTTTEKHLLGMIVENGKPLINSDNRL</sequence>
<evidence type="ECO:0000256" key="7">
    <source>
        <dbReference type="PROSITE-ProRule" id="PRU10141"/>
    </source>
</evidence>
<dbReference type="CDD" id="cd14014">
    <property type="entry name" value="STKc_PknB_like"/>
    <property type="match status" value="1"/>
</dbReference>
<evidence type="ECO:0000256" key="4">
    <source>
        <dbReference type="ARBA" id="ARBA00022741"/>
    </source>
</evidence>
<organism evidence="11 12">
    <name type="scientific">Haloactinomyces albus</name>
    <dbReference type="NCBI Taxonomy" id="1352928"/>
    <lineage>
        <taxon>Bacteria</taxon>
        <taxon>Bacillati</taxon>
        <taxon>Actinomycetota</taxon>
        <taxon>Actinomycetes</taxon>
        <taxon>Actinopolysporales</taxon>
        <taxon>Actinopolysporaceae</taxon>
        <taxon>Haloactinomyces</taxon>
    </lineage>
</organism>
<accession>A0AAE3ZFF5</accession>
<evidence type="ECO:0000256" key="6">
    <source>
        <dbReference type="ARBA" id="ARBA00022840"/>
    </source>
</evidence>
<dbReference type="EMBL" id="JAVDXW010000001">
    <property type="protein sequence ID" value="MDR7302569.1"/>
    <property type="molecule type" value="Genomic_DNA"/>
</dbReference>
<evidence type="ECO:0000256" key="3">
    <source>
        <dbReference type="ARBA" id="ARBA00022679"/>
    </source>
</evidence>
<feature type="compositionally biased region" description="Low complexity" evidence="8">
    <location>
        <begin position="405"/>
        <end position="430"/>
    </location>
</feature>
<evidence type="ECO:0000259" key="10">
    <source>
        <dbReference type="PROSITE" id="PS50011"/>
    </source>
</evidence>
<keyword evidence="5 11" id="KW-0418">Kinase</keyword>
<dbReference type="RefSeq" id="WP_310274201.1">
    <property type="nucleotide sequence ID" value="NZ_JAVDXW010000001.1"/>
</dbReference>
<dbReference type="InterPro" id="IPR008271">
    <property type="entry name" value="Ser/Thr_kinase_AS"/>
</dbReference>
<gene>
    <name evidence="11" type="ORF">JOF55_002750</name>
</gene>
<dbReference type="InterPro" id="IPR011009">
    <property type="entry name" value="Kinase-like_dom_sf"/>
</dbReference>
<protein>
    <recommendedName>
        <fullName evidence="1">non-specific serine/threonine protein kinase</fullName>
        <ecNumber evidence="1">2.7.11.1</ecNumber>
    </recommendedName>
</protein>
<feature type="compositionally biased region" description="Low complexity" evidence="8">
    <location>
        <begin position="298"/>
        <end position="310"/>
    </location>
</feature>
<feature type="compositionally biased region" description="Polar residues" evidence="8">
    <location>
        <begin position="277"/>
        <end position="286"/>
    </location>
</feature>
<keyword evidence="6 7" id="KW-0067">ATP-binding</keyword>
<evidence type="ECO:0000256" key="2">
    <source>
        <dbReference type="ARBA" id="ARBA00022527"/>
    </source>
</evidence>
<evidence type="ECO:0000313" key="11">
    <source>
        <dbReference type="EMBL" id="MDR7302569.1"/>
    </source>
</evidence>
<evidence type="ECO:0000256" key="1">
    <source>
        <dbReference type="ARBA" id="ARBA00012513"/>
    </source>
</evidence>
<dbReference type="InterPro" id="IPR000719">
    <property type="entry name" value="Prot_kinase_dom"/>
</dbReference>
<evidence type="ECO:0000313" key="12">
    <source>
        <dbReference type="Proteomes" id="UP001180845"/>
    </source>
</evidence>
<dbReference type="GO" id="GO:0004674">
    <property type="term" value="F:protein serine/threonine kinase activity"/>
    <property type="evidence" value="ECO:0007669"/>
    <property type="project" value="UniProtKB-KW"/>
</dbReference>
<feature type="region of interest" description="Disordered" evidence="8">
    <location>
        <begin position="274"/>
        <end position="343"/>
    </location>
</feature>
<dbReference type="InterPro" id="IPR017441">
    <property type="entry name" value="Protein_kinase_ATP_BS"/>
</dbReference>
<keyword evidence="4 7" id="KW-0547">Nucleotide-binding</keyword>
<keyword evidence="3" id="KW-0808">Transferase</keyword>
<dbReference type="SUPFAM" id="SSF56112">
    <property type="entry name" value="Protein kinase-like (PK-like)"/>
    <property type="match status" value="1"/>
</dbReference>
<dbReference type="AlphaFoldDB" id="A0AAE3ZFF5"/>